<dbReference type="GO" id="GO:0055085">
    <property type="term" value="P:transmembrane transport"/>
    <property type="evidence" value="ECO:0007669"/>
    <property type="project" value="InterPro"/>
</dbReference>
<feature type="transmembrane region" description="Helical" evidence="7">
    <location>
        <begin position="239"/>
        <end position="261"/>
    </location>
</feature>
<feature type="transmembrane region" description="Helical" evidence="7">
    <location>
        <begin position="281"/>
        <end position="307"/>
    </location>
</feature>
<evidence type="ECO:0000256" key="5">
    <source>
        <dbReference type="ARBA" id="ARBA00022989"/>
    </source>
</evidence>
<feature type="transmembrane region" description="Helical" evidence="7">
    <location>
        <begin position="139"/>
        <end position="161"/>
    </location>
</feature>
<dbReference type="Pfam" id="PF00528">
    <property type="entry name" value="BPD_transp_1"/>
    <property type="match status" value="1"/>
</dbReference>
<dbReference type="SUPFAM" id="SSF161098">
    <property type="entry name" value="MetI-like"/>
    <property type="match status" value="1"/>
</dbReference>
<dbReference type="GeneID" id="98053295"/>
<dbReference type="PROSITE" id="PS50928">
    <property type="entry name" value="ABC_TM1"/>
    <property type="match status" value="1"/>
</dbReference>
<dbReference type="Gene3D" id="1.10.3720.10">
    <property type="entry name" value="MetI-like"/>
    <property type="match status" value="1"/>
</dbReference>
<dbReference type="InterPro" id="IPR035906">
    <property type="entry name" value="MetI-like_sf"/>
</dbReference>
<evidence type="ECO:0000313" key="10">
    <source>
        <dbReference type="Proteomes" id="UP000549695"/>
    </source>
</evidence>
<evidence type="ECO:0000256" key="7">
    <source>
        <dbReference type="RuleBase" id="RU363032"/>
    </source>
</evidence>
<evidence type="ECO:0000256" key="2">
    <source>
        <dbReference type="ARBA" id="ARBA00022448"/>
    </source>
</evidence>
<accession>A0A852W2C0</accession>
<evidence type="ECO:0000313" key="9">
    <source>
        <dbReference type="EMBL" id="NYG03298.1"/>
    </source>
</evidence>
<dbReference type="CDD" id="cd06261">
    <property type="entry name" value="TM_PBP2"/>
    <property type="match status" value="1"/>
</dbReference>
<keyword evidence="2 7" id="KW-0813">Transport</keyword>
<protein>
    <submittedName>
        <fullName evidence="9">Peptide/nickel transport system permease protein</fullName>
    </submittedName>
</protein>
<dbReference type="RefSeq" id="WP_179761710.1">
    <property type="nucleotide sequence ID" value="NZ_BAAAJZ010000003.1"/>
</dbReference>
<evidence type="ECO:0000259" key="8">
    <source>
        <dbReference type="PROSITE" id="PS50928"/>
    </source>
</evidence>
<organism evidence="9 10">
    <name type="scientific">Pseudonocardia alni</name>
    <name type="common">Amycolata alni</name>
    <dbReference type="NCBI Taxonomy" id="33907"/>
    <lineage>
        <taxon>Bacteria</taxon>
        <taxon>Bacillati</taxon>
        <taxon>Actinomycetota</taxon>
        <taxon>Actinomycetes</taxon>
        <taxon>Pseudonocardiales</taxon>
        <taxon>Pseudonocardiaceae</taxon>
        <taxon>Pseudonocardia</taxon>
    </lineage>
</organism>
<feature type="domain" description="ABC transmembrane type-1" evidence="8">
    <location>
        <begin position="95"/>
        <end position="303"/>
    </location>
</feature>
<feature type="transmembrane region" description="Helical" evidence="7">
    <location>
        <begin position="101"/>
        <end position="127"/>
    </location>
</feature>
<dbReference type="Proteomes" id="UP000549695">
    <property type="component" value="Unassembled WGS sequence"/>
</dbReference>
<dbReference type="PANTHER" id="PTHR43163:SF3">
    <property type="entry name" value="PEPTIDE ABC TRANSPORTER PERMEASE PROTEIN"/>
    <property type="match status" value="1"/>
</dbReference>
<dbReference type="InterPro" id="IPR000515">
    <property type="entry name" value="MetI-like"/>
</dbReference>
<keyword evidence="4 7" id="KW-0812">Transmembrane</keyword>
<dbReference type="AlphaFoldDB" id="A0A852W2C0"/>
<evidence type="ECO:0000256" key="1">
    <source>
        <dbReference type="ARBA" id="ARBA00004651"/>
    </source>
</evidence>
<dbReference type="EMBL" id="JACCCZ010000001">
    <property type="protein sequence ID" value="NYG03298.1"/>
    <property type="molecule type" value="Genomic_DNA"/>
</dbReference>
<evidence type="ECO:0000256" key="6">
    <source>
        <dbReference type="ARBA" id="ARBA00023136"/>
    </source>
</evidence>
<keyword evidence="10" id="KW-1185">Reference proteome</keyword>
<keyword evidence="3" id="KW-1003">Cell membrane</keyword>
<dbReference type="Pfam" id="PF19300">
    <property type="entry name" value="BPD_transp_1_N"/>
    <property type="match status" value="1"/>
</dbReference>
<dbReference type="GO" id="GO:0005886">
    <property type="term" value="C:plasma membrane"/>
    <property type="evidence" value="ECO:0007669"/>
    <property type="project" value="UniProtKB-SubCell"/>
</dbReference>
<keyword evidence="6 7" id="KW-0472">Membrane</keyword>
<keyword evidence="5 7" id="KW-1133">Transmembrane helix</keyword>
<comment type="subcellular location">
    <subcellularLocation>
        <location evidence="1 7">Cell membrane</location>
        <topology evidence="1 7">Multi-pass membrane protein</topology>
    </subcellularLocation>
</comment>
<sequence>MTRFLIGRLPSVLLVLLTTTVIAFLLPRLVPGDPAAVVAGPDATPELIEAIRAEMGLDRPLVVQYLQWMGGLFTGDLGQSLQYQVPVADLIADRLSSTVELALLAGLLLAVFSIGLGVLAGSARAPWARTLVESTNTGLLAAPPFLVGLLLVILFGVAYRVLPISGEVSLLDDPEIGVQYLLLPALALALPMSAGVARLIQTTMYAARQEEYVDLATAKGVPPLRITTRHVLRNSLGPAVVALGIRFGDLLAGAVVIEAIFARNGLGQLAVTGAQSADYAVVQVLIVGAVFIAVVAQLLTEIALSALDPRIRLGR</sequence>
<feature type="transmembrane region" description="Helical" evidence="7">
    <location>
        <begin position="181"/>
        <end position="200"/>
    </location>
</feature>
<reference evidence="9 10" key="1">
    <citation type="submission" date="2020-07" db="EMBL/GenBank/DDBJ databases">
        <title>Sequencing the genomes of 1000 actinobacteria strains.</title>
        <authorList>
            <person name="Klenk H.-P."/>
        </authorList>
    </citation>
    <scope>NUCLEOTIDE SEQUENCE [LARGE SCALE GENOMIC DNA]</scope>
    <source>
        <strain evidence="9 10">DSM 44749</strain>
    </source>
</reference>
<gene>
    <name evidence="9" type="ORF">HDA37_003583</name>
</gene>
<comment type="caution">
    <text evidence="9">The sequence shown here is derived from an EMBL/GenBank/DDBJ whole genome shotgun (WGS) entry which is preliminary data.</text>
</comment>
<name>A0A852W2C0_PSEA5</name>
<feature type="transmembrane region" description="Helical" evidence="7">
    <location>
        <begin position="12"/>
        <end position="30"/>
    </location>
</feature>
<dbReference type="PANTHER" id="PTHR43163">
    <property type="entry name" value="DIPEPTIDE TRANSPORT SYSTEM PERMEASE PROTEIN DPPB-RELATED"/>
    <property type="match status" value="1"/>
</dbReference>
<evidence type="ECO:0000256" key="3">
    <source>
        <dbReference type="ARBA" id="ARBA00022475"/>
    </source>
</evidence>
<dbReference type="InterPro" id="IPR045621">
    <property type="entry name" value="BPD_transp_1_N"/>
</dbReference>
<comment type="similarity">
    <text evidence="7">Belongs to the binding-protein-dependent transport system permease family.</text>
</comment>
<proteinExistence type="inferred from homology"/>
<evidence type="ECO:0000256" key="4">
    <source>
        <dbReference type="ARBA" id="ARBA00022692"/>
    </source>
</evidence>